<accession>A0A1Q9D458</accession>
<dbReference type="Pfam" id="PF00205">
    <property type="entry name" value="TPP_enzyme_M"/>
    <property type="match status" value="1"/>
</dbReference>
<dbReference type="PANTHER" id="PTHR18968:SF13">
    <property type="entry name" value="ACETOLACTATE SYNTHASE CATALYTIC SUBUNIT, MITOCHONDRIAL"/>
    <property type="match status" value="1"/>
</dbReference>
<dbReference type="Pfam" id="PF05118">
    <property type="entry name" value="Asp_Arg_Hydrox"/>
    <property type="match status" value="1"/>
</dbReference>
<dbReference type="SUPFAM" id="SSF52518">
    <property type="entry name" value="Thiamin diphosphate-binding fold (THDP-binding)"/>
    <property type="match status" value="2"/>
</dbReference>
<dbReference type="InterPro" id="IPR012000">
    <property type="entry name" value="Thiamin_PyroP_enz_cen_dom"/>
</dbReference>
<reference evidence="10 11" key="1">
    <citation type="submission" date="2016-02" db="EMBL/GenBank/DDBJ databases">
        <title>Genome analysis of coral dinoflagellate symbionts highlights evolutionary adaptations to a symbiotic lifestyle.</title>
        <authorList>
            <person name="Aranda M."/>
            <person name="Li Y."/>
            <person name="Liew Y.J."/>
            <person name="Baumgarten S."/>
            <person name="Simakov O."/>
            <person name="Wilson M."/>
            <person name="Piel J."/>
            <person name="Ashoor H."/>
            <person name="Bougouffa S."/>
            <person name="Bajic V.B."/>
            <person name="Ryu T."/>
            <person name="Ravasi T."/>
            <person name="Bayer T."/>
            <person name="Micklem G."/>
            <person name="Kim H."/>
            <person name="Bhak J."/>
            <person name="Lajeunesse T.C."/>
            <person name="Voolstra C.R."/>
        </authorList>
    </citation>
    <scope>NUCLEOTIDE SEQUENCE [LARGE SCALE GENOMIC DNA]</scope>
    <source>
        <strain evidence="10 11">CCMP2467</strain>
    </source>
</reference>
<dbReference type="EMBL" id="LSRX01000736">
    <property type="protein sequence ID" value="OLP89945.1"/>
    <property type="molecule type" value="Genomic_DNA"/>
</dbReference>
<dbReference type="SUPFAM" id="SSF51430">
    <property type="entry name" value="NAD(P)-linked oxidoreductase"/>
    <property type="match status" value="1"/>
</dbReference>
<dbReference type="SUPFAM" id="SSF52467">
    <property type="entry name" value="DHS-like NAD/FAD-binding domain"/>
    <property type="match status" value="1"/>
</dbReference>
<dbReference type="Gene3D" id="2.60.120.330">
    <property type="entry name" value="B-lactam Antibiotic, Isopenicillin N Synthase, Chain"/>
    <property type="match status" value="1"/>
</dbReference>
<dbReference type="Pfam" id="PF02775">
    <property type="entry name" value="TPP_enzyme_C"/>
    <property type="match status" value="1"/>
</dbReference>
<dbReference type="CDD" id="cd00568">
    <property type="entry name" value="TPP_enzymes"/>
    <property type="match status" value="1"/>
</dbReference>
<feature type="region of interest" description="Disordered" evidence="4">
    <location>
        <begin position="375"/>
        <end position="395"/>
    </location>
</feature>
<dbReference type="GO" id="GO:0005948">
    <property type="term" value="C:acetolactate synthase complex"/>
    <property type="evidence" value="ECO:0007669"/>
    <property type="project" value="TreeGrafter"/>
</dbReference>
<organism evidence="10 11">
    <name type="scientific">Symbiodinium microadriaticum</name>
    <name type="common">Dinoflagellate</name>
    <name type="synonym">Zooxanthella microadriatica</name>
    <dbReference type="NCBI Taxonomy" id="2951"/>
    <lineage>
        <taxon>Eukaryota</taxon>
        <taxon>Sar</taxon>
        <taxon>Alveolata</taxon>
        <taxon>Dinophyceae</taxon>
        <taxon>Suessiales</taxon>
        <taxon>Symbiodiniaceae</taxon>
        <taxon>Symbiodinium</taxon>
    </lineage>
</organism>
<feature type="domain" description="Thiamine pyrophosphate enzyme central" evidence="5">
    <location>
        <begin position="232"/>
        <end position="346"/>
    </location>
</feature>
<dbReference type="InterPro" id="IPR027443">
    <property type="entry name" value="IPNS-like_sf"/>
</dbReference>
<dbReference type="GO" id="GO:0009099">
    <property type="term" value="P:L-valine biosynthetic process"/>
    <property type="evidence" value="ECO:0007669"/>
    <property type="project" value="TreeGrafter"/>
</dbReference>
<comment type="similarity">
    <text evidence="1">Belongs to the aspartyl/asparaginyl beta-hydroxylase family.</text>
</comment>
<dbReference type="Pfam" id="PF02776">
    <property type="entry name" value="TPP_enzyme_N"/>
    <property type="match status" value="1"/>
</dbReference>
<comment type="caution">
    <text evidence="10">The sequence shown here is derived from an EMBL/GenBank/DDBJ whole genome shotgun (WGS) entry which is preliminary data.</text>
</comment>
<gene>
    <name evidence="10" type="primary">AKR7L</name>
    <name evidence="10" type="ORF">AK812_SmicGene28555</name>
</gene>
<dbReference type="InterPro" id="IPR012001">
    <property type="entry name" value="Thiamin_PyroP_enz_TPP-bd_dom"/>
</dbReference>
<dbReference type="OrthoDB" id="2310150at2759"/>
<dbReference type="PANTHER" id="PTHR18968">
    <property type="entry name" value="THIAMINE PYROPHOSPHATE ENZYMES"/>
    <property type="match status" value="1"/>
</dbReference>
<sequence length="1243" mass="136072">MMRIRFCAMEACRRPCVARGASRGAAAGITGGRLVVESLVAADVRKVFGIPATHLASIYRVLEDRKDIQHVTMRHEQACGFAADGHARTTGDLAVAMATTGVGFTNVVTPMAVALADSVPMLVITTEVPRFWAERPARQFSHFVPHVSKIAASVAKECFEVGSVDEIETTVSSAASLARSGRPGPVHISIPVDILNSVSAGKDTSATTKEFTSEVSLDQMTQATLKSFASDLALCERPLILAGGGSVHATSQLLEFATALGAPVITTVAGKGCIDERHGLAVGARLHLHAARDYFLDRADAVIYLGTQISPTDFWHYTYATDVPLGLERFGSRALHVDLDRASLDQGGVGAAGRVVQADVAAACKFLEGQLERQRESWDGQPEAAAAQAKQLSDDSETMTKALSLDFLPATPGSPGQLMCRTLEKLRCNLPLEVPLFADVCRLGYTALSFYPAYRPRSFLYPVGTTCLGYALPAAIGGAIAERGSPVAVLVGDGGLQFNIQELAVAAEEHLPILAILWNDSGYGEIRSVSGEFGTSWVSPNFAQICAGYGIKHVLVNDITSLDEAFESSAVKALLGGDGGPVMLEVACPPEAKEAKVQGRVSSRTAVPKCILGTMTLGWDKASSFVDEAVAAQMINYFLAEGHHEIDTARMYSEGRAEQMLAGCVAQLPDDLRRKVLLATKANPAAEAGDFAIMGGFQDPMLSSQFTRSLDALSTDNVDLFYLHWPDSTASTEETLQQVQRAYMEGKFARFGISNYWPSEVSRIHQYMKDRNWILPTVYQGMYNALTRNVEQELFPLLRDLGMSFYAFNPLAGGLLTGKHSLEKPASRGRFYQNADYQKRYWKQEYFEAMKIVTAQTEAAGIPMSEAALRWLVHHSMLRGECGDGLIIGSCLAPAAALQELVDLRKYRNSKAVLRDIAKVSQATLQLERKMKLHYGVEDPSDEVPPLCQESALPRPGNLHSIKSHNYYVGAIREAHPRLSLPAVQSIVASEWYHPGLTAKGVWCVESCELPLAQRFNAHFPAIQREVQRFWDHPDLEEHLKGVGTHTTRFDRLIAGNGTWVDVRLWRGRAFNKKLCERHFRVVCSLVEATPDIWTNPWSHVLLSVLEPDSWVPFHQGHSNGQLTYHVPVTLPSNSAAELAVVPRGGALPEDDHDRIQSHPEEQIVSWKPGKTLVFDDSFSHAVRYRASLSGADEPKRPRLLLLTRAWHPELGADERSALREFIRKGGEEWPEGYEMLPLPATL</sequence>
<feature type="domain" description="Aspartyl/asparaginy/proline hydroxylase" evidence="9">
    <location>
        <begin position="1018"/>
        <end position="1209"/>
    </location>
</feature>
<dbReference type="AlphaFoldDB" id="A0A1Q9D458"/>
<dbReference type="InterPro" id="IPR029035">
    <property type="entry name" value="DHS-like_NAD/FAD-binding_dom"/>
</dbReference>
<dbReference type="Gene3D" id="3.40.50.1220">
    <property type="entry name" value="TPP-binding domain"/>
    <property type="match status" value="1"/>
</dbReference>
<dbReference type="Pfam" id="PF00248">
    <property type="entry name" value="Aldo_ket_red"/>
    <property type="match status" value="1"/>
</dbReference>
<evidence type="ECO:0000313" key="11">
    <source>
        <dbReference type="Proteomes" id="UP000186817"/>
    </source>
</evidence>
<evidence type="ECO:0000259" key="9">
    <source>
        <dbReference type="Pfam" id="PF05118"/>
    </source>
</evidence>
<feature type="domain" description="NADP-dependent oxidoreductase" evidence="6">
    <location>
        <begin position="611"/>
        <end position="889"/>
    </location>
</feature>
<evidence type="ECO:0000313" key="10">
    <source>
        <dbReference type="EMBL" id="OLP89945.1"/>
    </source>
</evidence>
<proteinExistence type="inferred from homology"/>
<dbReference type="GO" id="GO:0050660">
    <property type="term" value="F:flavin adenine dinucleotide binding"/>
    <property type="evidence" value="ECO:0007669"/>
    <property type="project" value="TreeGrafter"/>
</dbReference>
<dbReference type="InterPro" id="IPR045229">
    <property type="entry name" value="TPP_enz"/>
</dbReference>
<comment type="similarity">
    <text evidence="2">Belongs to the TPP enzyme family.</text>
</comment>
<evidence type="ECO:0000259" key="8">
    <source>
        <dbReference type="Pfam" id="PF02776"/>
    </source>
</evidence>
<dbReference type="CDD" id="cd07035">
    <property type="entry name" value="TPP_PYR_POX_like"/>
    <property type="match status" value="1"/>
</dbReference>
<evidence type="ECO:0000259" key="7">
    <source>
        <dbReference type="Pfam" id="PF02775"/>
    </source>
</evidence>
<dbReference type="Proteomes" id="UP000186817">
    <property type="component" value="Unassembled WGS sequence"/>
</dbReference>
<dbReference type="InterPro" id="IPR036812">
    <property type="entry name" value="NAD(P)_OxRdtase_dom_sf"/>
</dbReference>
<dbReference type="GO" id="GO:0000287">
    <property type="term" value="F:magnesium ion binding"/>
    <property type="evidence" value="ECO:0007669"/>
    <property type="project" value="InterPro"/>
</dbReference>
<dbReference type="InterPro" id="IPR029061">
    <property type="entry name" value="THDP-binding"/>
</dbReference>
<keyword evidence="3" id="KW-0786">Thiamine pyrophosphate</keyword>
<evidence type="ECO:0000256" key="2">
    <source>
        <dbReference type="ARBA" id="ARBA00007812"/>
    </source>
</evidence>
<evidence type="ECO:0000256" key="4">
    <source>
        <dbReference type="SAM" id="MobiDB-lite"/>
    </source>
</evidence>
<dbReference type="GO" id="GO:0030976">
    <property type="term" value="F:thiamine pyrophosphate binding"/>
    <property type="evidence" value="ECO:0007669"/>
    <property type="project" value="InterPro"/>
</dbReference>
<dbReference type="InterPro" id="IPR011766">
    <property type="entry name" value="TPP_enzyme_TPP-bd"/>
</dbReference>
<dbReference type="Gene3D" id="3.20.20.100">
    <property type="entry name" value="NADP-dependent oxidoreductase domain"/>
    <property type="match status" value="1"/>
</dbReference>
<evidence type="ECO:0000256" key="1">
    <source>
        <dbReference type="ARBA" id="ARBA00007730"/>
    </source>
</evidence>
<evidence type="ECO:0000259" key="5">
    <source>
        <dbReference type="Pfam" id="PF00205"/>
    </source>
</evidence>
<name>A0A1Q9D458_SYMMI</name>
<protein>
    <submittedName>
        <fullName evidence="10">Aflatoxin B1 aldehyde reductase member 4</fullName>
    </submittedName>
</protein>
<evidence type="ECO:0000259" key="6">
    <source>
        <dbReference type="Pfam" id="PF00248"/>
    </source>
</evidence>
<dbReference type="GO" id="GO:0009097">
    <property type="term" value="P:isoleucine biosynthetic process"/>
    <property type="evidence" value="ECO:0007669"/>
    <property type="project" value="TreeGrafter"/>
</dbReference>
<dbReference type="Gene3D" id="3.40.50.970">
    <property type="match status" value="2"/>
</dbReference>
<dbReference type="InterPro" id="IPR007803">
    <property type="entry name" value="Asp/Arg/Pro-Hydrxlase"/>
</dbReference>
<dbReference type="FunFam" id="3.40.50.970:FF:000007">
    <property type="entry name" value="Acetolactate synthase"/>
    <property type="match status" value="1"/>
</dbReference>
<dbReference type="GO" id="GO:0003984">
    <property type="term" value="F:acetolactate synthase activity"/>
    <property type="evidence" value="ECO:0007669"/>
    <property type="project" value="TreeGrafter"/>
</dbReference>
<dbReference type="CDD" id="cd19075">
    <property type="entry name" value="AKR_AKR7A1-5"/>
    <property type="match status" value="1"/>
</dbReference>
<keyword evidence="11" id="KW-1185">Reference proteome</keyword>
<dbReference type="InterPro" id="IPR023210">
    <property type="entry name" value="NADP_OxRdtase_dom"/>
</dbReference>
<feature type="domain" description="Thiamine pyrophosphate enzyme TPP-binding" evidence="7">
    <location>
        <begin position="446"/>
        <end position="586"/>
    </location>
</feature>
<evidence type="ECO:0000256" key="3">
    <source>
        <dbReference type="ARBA" id="ARBA00023052"/>
    </source>
</evidence>
<feature type="domain" description="Thiamine pyrophosphate enzyme N-terminal TPP-binding" evidence="8">
    <location>
        <begin position="30"/>
        <end position="133"/>
    </location>
</feature>